<sequence length="247" mass="28302">MLVKNEQSVAAVCRTLSINRTQFNRFLAGESFPAPDVLTRICQYFGVSVRIINEPLSDTREPSLLGFQKDFDPSPILNKIWIDDGQQLPDGLYGFYLGHFADRAKYSRQLVRIYTLTNGFKVFKGVVSEGFAKSSGQSTLWRDRVYPGIFFKHVNTFSLILSSNYAALTVYGCFDYGLHSLPSYFPGFFAVTQQARPNERQIVPGLLEHLRGGMEEYRYHRRRVGNVSLEDLDPIQRDYFENWTPPS</sequence>
<name>A0ABP7KDL2_9RHOB</name>
<keyword evidence="2" id="KW-1185">Reference proteome</keyword>
<gene>
    <name evidence="1" type="ORF">GCM10022404_24090</name>
</gene>
<accession>A0ABP7KDL2</accession>
<evidence type="ECO:0000313" key="1">
    <source>
        <dbReference type="EMBL" id="GAA3873430.1"/>
    </source>
</evidence>
<protein>
    <recommendedName>
        <fullName evidence="3">HTH cro/C1-type domain-containing protein</fullName>
    </recommendedName>
</protein>
<comment type="caution">
    <text evidence="1">The sequence shown here is derived from an EMBL/GenBank/DDBJ whole genome shotgun (WGS) entry which is preliminary data.</text>
</comment>
<proteinExistence type="predicted"/>
<evidence type="ECO:0008006" key="3">
    <source>
        <dbReference type="Google" id="ProtNLM"/>
    </source>
</evidence>
<organism evidence="1 2">
    <name type="scientific">Celeribacter arenosi</name>
    <dbReference type="NCBI Taxonomy" id="792649"/>
    <lineage>
        <taxon>Bacteria</taxon>
        <taxon>Pseudomonadati</taxon>
        <taxon>Pseudomonadota</taxon>
        <taxon>Alphaproteobacteria</taxon>
        <taxon>Rhodobacterales</taxon>
        <taxon>Roseobacteraceae</taxon>
        <taxon>Celeribacter</taxon>
    </lineage>
</organism>
<dbReference type="RefSeq" id="WP_344847443.1">
    <property type="nucleotide sequence ID" value="NZ_BAABDF010000007.1"/>
</dbReference>
<evidence type="ECO:0000313" key="2">
    <source>
        <dbReference type="Proteomes" id="UP001399917"/>
    </source>
</evidence>
<dbReference type="EMBL" id="BAABDF010000007">
    <property type="protein sequence ID" value="GAA3873430.1"/>
    <property type="molecule type" value="Genomic_DNA"/>
</dbReference>
<dbReference type="Proteomes" id="UP001399917">
    <property type="component" value="Unassembled WGS sequence"/>
</dbReference>
<reference evidence="2" key="1">
    <citation type="journal article" date="2019" name="Int. J. Syst. Evol. Microbiol.">
        <title>The Global Catalogue of Microorganisms (GCM) 10K type strain sequencing project: providing services to taxonomists for standard genome sequencing and annotation.</title>
        <authorList>
            <consortium name="The Broad Institute Genomics Platform"/>
            <consortium name="The Broad Institute Genome Sequencing Center for Infectious Disease"/>
            <person name="Wu L."/>
            <person name="Ma J."/>
        </authorList>
    </citation>
    <scope>NUCLEOTIDE SEQUENCE [LARGE SCALE GENOMIC DNA]</scope>
    <source>
        <strain evidence="2">JCM 17190</strain>
    </source>
</reference>